<evidence type="ECO:0000256" key="6">
    <source>
        <dbReference type="ARBA" id="ARBA00022842"/>
    </source>
</evidence>
<name>A0ABV8UHU9_9PROT</name>
<dbReference type="PANTHER" id="PTHR11136">
    <property type="entry name" value="FOLYLPOLYGLUTAMATE SYNTHASE-RELATED"/>
    <property type="match status" value="1"/>
</dbReference>
<evidence type="ECO:0000256" key="2">
    <source>
        <dbReference type="ARBA" id="ARBA00022598"/>
    </source>
</evidence>
<dbReference type="NCBIfam" id="TIGR01499">
    <property type="entry name" value="folC"/>
    <property type="match status" value="1"/>
</dbReference>
<evidence type="ECO:0000256" key="4">
    <source>
        <dbReference type="ARBA" id="ARBA00022741"/>
    </source>
</evidence>
<dbReference type="Gene3D" id="3.40.1190.10">
    <property type="entry name" value="Mur-like, catalytic domain"/>
    <property type="match status" value="1"/>
</dbReference>
<keyword evidence="5 7" id="KW-0067">ATP-binding</keyword>
<dbReference type="EC" id="6.3.2.-" evidence="9"/>
<evidence type="ECO:0000256" key="1">
    <source>
        <dbReference type="ARBA" id="ARBA00008276"/>
    </source>
</evidence>
<evidence type="ECO:0000259" key="8">
    <source>
        <dbReference type="Pfam" id="PF08245"/>
    </source>
</evidence>
<keyword evidence="10" id="KW-1185">Reference proteome</keyword>
<dbReference type="InterPro" id="IPR001645">
    <property type="entry name" value="Folylpolyglutamate_synth"/>
</dbReference>
<organism evidence="9 10">
    <name type="scientific">Fodinicurvata halophila</name>
    <dbReference type="NCBI Taxonomy" id="1419723"/>
    <lineage>
        <taxon>Bacteria</taxon>
        <taxon>Pseudomonadati</taxon>
        <taxon>Pseudomonadota</taxon>
        <taxon>Alphaproteobacteria</taxon>
        <taxon>Rhodospirillales</taxon>
        <taxon>Rhodovibrionaceae</taxon>
        <taxon>Fodinicurvata</taxon>
    </lineage>
</organism>
<feature type="domain" description="Mur ligase central" evidence="8">
    <location>
        <begin position="47"/>
        <end position="264"/>
    </location>
</feature>
<dbReference type="SUPFAM" id="SSF53244">
    <property type="entry name" value="MurD-like peptide ligases, peptide-binding domain"/>
    <property type="match status" value="1"/>
</dbReference>
<dbReference type="InterPro" id="IPR018109">
    <property type="entry name" value="Folylpolyglutamate_synth_CS"/>
</dbReference>
<dbReference type="PANTHER" id="PTHR11136:SF0">
    <property type="entry name" value="DIHYDROFOLATE SYNTHETASE-RELATED"/>
    <property type="match status" value="1"/>
</dbReference>
<dbReference type="PIRSF" id="PIRSF001563">
    <property type="entry name" value="Folylpolyglu_synth"/>
    <property type="match status" value="1"/>
</dbReference>
<dbReference type="InterPro" id="IPR013221">
    <property type="entry name" value="Mur_ligase_cen"/>
</dbReference>
<protein>
    <submittedName>
        <fullName evidence="9">Bifunctional folylpolyglutamate synthase/dihydrofolate synthase</fullName>
        <ecNumber evidence="9">6.3.2.-</ecNumber>
    </submittedName>
</protein>
<evidence type="ECO:0000256" key="7">
    <source>
        <dbReference type="PIRNR" id="PIRNR001563"/>
    </source>
</evidence>
<dbReference type="RefSeq" id="WP_382420927.1">
    <property type="nucleotide sequence ID" value="NZ_JBHSCW010000001.1"/>
</dbReference>
<dbReference type="PROSITE" id="PS01012">
    <property type="entry name" value="FOLYLPOLYGLU_SYNT_2"/>
    <property type="match status" value="1"/>
</dbReference>
<proteinExistence type="inferred from homology"/>
<dbReference type="InterPro" id="IPR036565">
    <property type="entry name" value="Mur-like_cat_sf"/>
</dbReference>
<dbReference type="Gene3D" id="3.90.190.20">
    <property type="entry name" value="Mur ligase, C-terminal domain"/>
    <property type="match status" value="1"/>
</dbReference>
<dbReference type="Pfam" id="PF08245">
    <property type="entry name" value="Mur_ligase_M"/>
    <property type="match status" value="1"/>
</dbReference>
<dbReference type="EMBL" id="JBHSCW010000001">
    <property type="protein sequence ID" value="MFC4350594.1"/>
    <property type="molecule type" value="Genomic_DNA"/>
</dbReference>
<keyword evidence="4 7" id="KW-0547">Nucleotide-binding</keyword>
<evidence type="ECO:0000313" key="10">
    <source>
        <dbReference type="Proteomes" id="UP001595799"/>
    </source>
</evidence>
<evidence type="ECO:0000313" key="9">
    <source>
        <dbReference type="EMBL" id="MFC4350594.1"/>
    </source>
</evidence>
<evidence type="ECO:0000256" key="5">
    <source>
        <dbReference type="ARBA" id="ARBA00022840"/>
    </source>
</evidence>
<reference evidence="10" key="1">
    <citation type="journal article" date="2019" name="Int. J. Syst. Evol. Microbiol.">
        <title>The Global Catalogue of Microorganisms (GCM) 10K type strain sequencing project: providing services to taxonomists for standard genome sequencing and annotation.</title>
        <authorList>
            <consortium name="The Broad Institute Genomics Platform"/>
            <consortium name="The Broad Institute Genome Sequencing Center for Infectious Disease"/>
            <person name="Wu L."/>
            <person name="Ma J."/>
        </authorList>
    </citation>
    <scope>NUCLEOTIDE SEQUENCE [LARGE SCALE GENOMIC DNA]</scope>
    <source>
        <strain evidence="10">CECT 8472</strain>
    </source>
</reference>
<evidence type="ECO:0000256" key="3">
    <source>
        <dbReference type="ARBA" id="ARBA00022723"/>
    </source>
</evidence>
<comment type="caution">
    <text evidence="9">The sequence shown here is derived from an EMBL/GenBank/DDBJ whole genome shotgun (WGS) entry which is preliminary data.</text>
</comment>
<accession>A0ABV8UHU9</accession>
<keyword evidence="2 7" id="KW-0436">Ligase</keyword>
<keyword evidence="3" id="KW-0479">Metal-binding</keyword>
<dbReference type="Proteomes" id="UP001595799">
    <property type="component" value="Unassembled WGS sequence"/>
</dbReference>
<comment type="similarity">
    <text evidence="1 7">Belongs to the folylpolyglutamate synthase family.</text>
</comment>
<dbReference type="SUPFAM" id="SSF53623">
    <property type="entry name" value="MurD-like peptide ligases, catalytic domain"/>
    <property type="match status" value="1"/>
</dbReference>
<dbReference type="GO" id="GO:0016874">
    <property type="term" value="F:ligase activity"/>
    <property type="evidence" value="ECO:0007669"/>
    <property type="project" value="UniProtKB-KW"/>
</dbReference>
<keyword evidence="6" id="KW-0460">Magnesium</keyword>
<dbReference type="InterPro" id="IPR036615">
    <property type="entry name" value="Mur_ligase_C_dom_sf"/>
</dbReference>
<sequence>MSHNSDAVLARLNRLHPKIIDLSLGRIERLLAALDHPERQLPPVVHVAGTNGKGSVLAMLRAMLEAAERRVHVYTSPHLARFHERIRLSGELISEPELLALLEECEQANGETPITFFEITTAAAFLAFARQPADVLLLEVGLGGRLDATNVIDTPELTIITPVSMDHMQYLGDSLEAIAREKAGILKPGVPAVIGLQQPEALEVIERRALEVGAPLIVQSRDFHVQETGEVMVFRMGDELSHWPRPSLPGPHQVENAGMALAAARGLATFLPEDAAVASGLRRASWGARLQHLQEGPLPRTLPADWELWLDGGHNAAAGAALARALTDWPGDGREKPLDLVYGMLNSKTAEAFLAPLAPLTRRLRAVEIPGEPNSLSADAAAGHARSCGFEAAPAETVQEALQALVQAADRPGRILICGSLYLAGAVLRDNEREEV</sequence>
<gene>
    <name evidence="9" type="ORF">ACFOW6_03445</name>
</gene>